<comment type="caution">
    <text evidence="7">The sequence shown here is derived from an EMBL/GenBank/DDBJ whole genome shotgun (WGS) entry which is preliminary data.</text>
</comment>
<gene>
    <name evidence="7" type="ORF">EV384_2581</name>
</gene>
<dbReference type="GO" id="GO:0005886">
    <property type="term" value="C:plasma membrane"/>
    <property type="evidence" value="ECO:0007669"/>
    <property type="project" value="UniProtKB-SubCell"/>
</dbReference>
<dbReference type="InterPro" id="IPR011701">
    <property type="entry name" value="MFS"/>
</dbReference>
<feature type="transmembrane region" description="Helical" evidence="6">
    <location>
        <begin position="58"/>
        <end position="79"/>
    </location>
</feature>
<feature type="transmembrane region" description="Helical" evidence="6">
    <location>
        <begin position="326"/>
        <end position="347"/>
    </location>
</feature>
<evidence type="ECO:0000256" key="5">
    <source>
        <dbReference type="ARBA" id="ARBA00023136"/>
    </source>
</evidence>
<dbReference type="PANTHER" id="PTHR23513">
    <property type="entry name" value="INTEGRAL MEMBRANE EFFLUX PROTEIN-RELATED"/>
    <property type="match status" value="1"/>
</dbReference>
<accession>A0A4Q8BAX2</accession>
<sequence length="430" mass="45413">MTEHLTRTAPATARVRPSLWRSRSFLLLWSGQTVSEIGTRVSGVAVPLLAADTLGASVFQISLLTFLAWLPYLIFSLPAGILADRVDQRRLMIACDLGRAALLLSLPVVALVGHLTLVFLYVVVGLSGVLTVAFTVAYRSMLPRLVPAEQLVDGNAKLVTSQQFAELAGPTLSGALIALVGAARTFLTTGLSFAVSAVTLLLIRATPDAAPPAAGRVTVRAALGEGLGFVRRQPILVKLLACTTTSNFFVMAASAIEVPFLRRELHASPLVIGLLFSAGAVGGLVAGALADRLSRRIGTARIIWVAMAAPGPLYLLIPLARPGWGVLLFAVGFSAFSANAVLFNVAAMSYRQRITPAPLLGRVNAAFLWICYGVIPLGALLGGTLGSQLGLRPALWICVLGMWSAAVFVVCSPLRRMRDFPPVGDVTRTS</sequence>
<evidence type="ECO:0000256" key="4">
    <source>
        <dbReference type="ARBA" id="ARBA00022989"/>
    </source>
</evidence>
<evidence type="ECO:0000313" key="8">
    <source>
        <dbReference type="Proteomes" id="UP000294114"/>
    </source>
</evidence>
<evidence type="ECO:0000256" key="3">
    <source>
        <dbReference type="ARBA" id="ARBA00022692"/>
    </source>
</evidence>
<dbReference type="AlphaFoldDB" id="A0A4Q8BAX2"/>
<feature type="transmembrane region" description="Helical" evidence="6">
    <location>
        <begin position="359"/>
        <end position="381"/>
    </location>
</feature>
<dbReference type="GO" id="GO:0022857">
    <property type="term" value="F:transmembrane transporter activity"/>
    <property type="evidence" value="ECO:0007669"/>
    <property type="project" value="InterPro"/>
</dbReference>
<dbReference type="InterPro" id="IPR036259">
    <property type="entry name" value="MFS_trans_sf"/>
</dbReference>
<keyword evidence="5 6" id="KW-0472">Membrane</keyword>
<evidence type="ECO:0000256" key="2">
    <source>
        <dbReference type="ARBA" id="ARBA00022475"/>
    </source>
</evidence>
<evidence type="ECO:0000256" key="6">
    <source>
        <dbReference type="SAM" id="Phobius"/>
    </source>
</evidence>
<dbReference type="PANTHER" id="PTHR23513:SF6">
    <property type="entry name" value="MAJOR FACILITATOR SUPERFAMILY ASSOCIATED DOMAIN-CONTAINING PROTEIN"/>
    <property type="match status" value="1"/>
</dbReference>
<dbReference type="EMBL" id="SHLD01000001">
    <property type="protein sequence ID" value="RZU74139.1"/>
    <property type="molecule type" value="Genomic_DNA"/>
</dbReference>
<name>A0A4Q8BAX2_9ACTN</name>
<evidence type="ECO:0000256" key="1">
    <source>
        <dbReference type="ARBA" id="ARBA00004651"/>
    </source>
</evidence>
<dbReference type="OrthoDB" id="9815525at2"/>
<dbReference type="SUPFAM" id="SSF103473">
    <property type="entry name" value="MFS general substrate transporter"/>
    <property type="match status" value="1"/>
</dbReference>
<dbReference type="Gene3D" id="1.20.1250.20">
    <property type="entry name" value="MFS general substrate transporter like domains"/>
    <property type="match status" value="1"/>
</dbReference>
<feature type="transmembrane region" description="Helical" evidence="6">
    <location>
        <begin position="268"/>
        <end position="290"/>
    </location>
</feature>
<feature type="transmembrane region" description="Helical" evidence="6">
    <location>
        <begin position="393"/>
        <end position="411"/>
    </location>
</feature>
<keyword evidence="2" id="KW-1003">Cell membrane</keyword>
<evidence type="ECO:0000313" key="7">
    <source>
        <dbReference type="EMBL" id="RZU74139.1"/>
    </source>
</evidence>
<feature type="transmembrane region" description="Helical" evidence="6">
    <location>
        <begin position="302"/>
        <end position="320"/>
    </location>
</feature>
<dbReference type="RefSeq" id="WP_130333202.1">
    <property type="nucleotide sequence ID" value="NZ_SHLD01000001.1"/>
</dbReference>
<protein>
    <submittedName>
        <fullName evidence="7">Putative MFS family arabinose efflux permease</fullName>
    </submittedName>
</protein>
<keyword evidence="4 6" id="KW-1133">Transmembrane helix</keyword>
<dbReference type="Pfam" id="PF07690">
    <property type="entry name" value="MFS_1"/>
    <property type="match status" value="1"/>
</dbReference>
<organism evidence="7 8">
    <name type="scientific">Micromonospora kangleipakensis</name>
    <dbReference type="NCBI Taxonomy" id="1077942"/>
    <lineage>
        <taxon>Bacteria</taxon>
        <taxon>Bacillati</taxon>
        <taxon>Actinomycetota</taxon>
        <taxon>Actinomycetes</taxon>
        <taxon>Micromonosporales</taxon>
        <taxon>Micromonosporaceae</taxon>
        <taxon>Micromonospora</taxon>
    </lineage>
</organism>
<dbReference type="CDD" id="cd06173">
    <property type="entry name" value="MFS_MefA_like"/>
    <property type="match status" value="1"/>
</dbReference>
<feature type="transmembrane region" description="Helical" evidence="6">
    <location>
        <begin position="235"/>
        <end position="256"/>
    </location>
</feature>
<dbReference type="Proteomes" id="UP000294114">
    <property type="component" value="Unassembled WGS sequence"/>
</dbReference>
<proteinExistence type="predicted"/>
<keyword evidence="8" id="KW-1185">Reference proteome</keyword>
<comment type="subcellular location">
    <subcellularLocation>
        <location evidence="1">Cell membrane</location>
        <topology evidence="1">Multi-pass membrane protein</topology>
    </subcellularLocation>
</comment>
<keyword evidence="3 6" id="KW-0812">Transmembrane</keyword>
<reference evidence="7 8" key="1">
    <citation type="submission" date="2019-02" db="EMBL/GenBank/DDBJ databases">
        <title>Sequencing the genomes of 1000 actinobacteria strains.</title>
        <authorList>
            <person name="Klenk H.-P."/>
        </authorList>
    </citation>
    <scope>NUCLEOTIDE SEQUENCE [LARGE SCALE GENOMIC DNA]</scope>
    <source>
        <strain evidence="7 8">DSM 45612</strain>
    </source>
</reference>